<protein>
    <submittedName>
        <fullName evidence="2">Putative redox protein, regulator of disulfide bond formation</fullName>
    </submittedName>
</protein>
<dbReference type="RefSeq" id="WP_014768261.1">
    <property type="nucleotide sequence ID" value="NC_018002.1"/>
</dbReference>
<sequence length="70" mass="7617">MQTIDVRGLSCPSPVLEVKQAMDRGVKSLKVLADCGTATENITRFAHNTNYSVDVKTLDDGTTEFTLNAQ</sequence>
<proteinExistence type="predicted"/>
<dbReference type="HOGENOM" id="CLU_165255_0_2_7"/>
<dbReference type="PATRIC" id="fig|760154.4.peg.41"/>
<dbReference type="SUPFAM" id="SSF64307">
    <property type="entry name" value="SirA-like"/>
    <property type="match status" value="1"/>
</dbReference>
<evidence type="ECO:0000313" key="2">
    <source>
        <dbReference type="EMBL" id="AFL67374.1"/>
    </source>
</evidence>
<dbReference type="InterPro" id="IPR001455">
    <property type="entry name" value="TusA-like"/>
</dbReference>
<dbReference type="Proteomes" id="UP000006176">
    <property type="component" value="Chromosome"/>
</dbReference>
<dbReference type="InterPro" id="IPR036868">
    <property type="entry name" value="TusA-like_sf"/>
</dbReference>
<dbReference type="KEGG" id="sba:Sulba_0041"/>
<dbReference type="OrthoDB" id="9801500at2"/>
<dbReference type="AlphaFoldDB" id="I3XTV0"/>
<evidence type="ECO:0000313" key="3">
    <source>
        <dbReference type="Proteomes" id="UP000006176"/>
    </source>
</evidence>
<dbReference type="STRING" id="760154.Sulba_0041"/>
<dbReference type="Pfam" id="PF01206">
    <property type="entry name" value="TusA"/>
    <property type="match status" value="1"/>
</dbReference>
<name>I3XTV0_SULBS</name>
<feature type="domain" description="UPF0033" evidence="1">
    <location>
        <begin position="3"/>
        <end position="67"/>
    </location>
</feature>
<keyword evidence="3" id="KW-1185">Reference proteome</keyword>
<dbReference type="Gene3D" id="3.30.110.40">
    <property type="entry name" value="TusA-like domain"/>
    <property type="match status" value="1"/>
</dbReference>
<organism evidence="2 3">
    <name type="scientific">Sulfurospirillum barnesii (strain ATCC 700032 / DSM 10660 / SES-3)</name>
    <dbReference type="NCBI Taxonomy" id="760154"/>
    <lineage>
        <taxon>Bacteria</taxon>
        <taxon>Pseudomonadati</taxon>
        <taxon>Campylobacterota</taxon>
        <taxon>Epsilonproteobacteria</taxon>
        <taxon>Campylobacterales</taxon>
        <taxon>Sulfurospirillaceae</taxon>
        <taxon>Sulfurospirillum</taxon>
    </lineage>
</organism>
<gene>
    <name evidence="2" type="ordered locus">Sulba_0041</name>
</gene>
<dbReference type="EMBL" id="CP003333">
    <property type="protein sequence ID" value="AFL67374.1"/>
    <property type="molecule type" value="Genomic_DNA"/>
</dbReference>
<evidence type="ECO:0000259" key="1">
    <source>
        <dbReference type="Pfam" id="PF01206"/>
    </source>
</evidence>
<dbReference type="eggNOG" id="COG0425">
    <property type="taxonomic scope" value="Bacteria"/>
</dbReference>
<reference evidence="2 3" key="1">
    <citation type="submission" date="2012-06" db="EMBL/GenBank/DDBJ databases">
        <title>Complete sequence of Sulfurospirillum barnesii SES-3.</title>
        <authorList>
            <consortium name="US DOE Joint Genome Institute"/>
            <person name="Lucas S."/>
            <person name="Han J."/>
            <person name="Lapidus A."/>
            <person name="Cheng J.-F."/>
            <person name="Goodwin L."/>
            <person name="Pitluck S."/>
            <person name="Peters L."/>
            <person name="Ovchinnikova G."/>
            <person name="Lu M."/>
            <person name="Detter J.C."/>
            <person name="Han C."/>
            <person name="Tapia R."/>
            <person name="Land M."/>
            <person name="Hauser L."/>
            <person name="Kyrpides N."/>
            <person name="Ivanova N."/>
            <person name="Pagani I."/>
            <person name="Stolz J."/>
            <person name="Arkin A."/>
            <person name="Dehal P."/>
            <person name="Oremland R."/>
            <person name="Saltikov C."/>
            <person name="Basu P."/>
            <person name="Hollibaugh J."/>
            <person name="Newman D."/>
            <person name="Stolyar S."/>
            <person name="Hazen T."/>
            <person name="Woyke T."/>
        </authorList>
    </citation>
    <scope>NUCLEOTIDE SEQUENCE [LARGE SCALE GENOMIC DNA]</scope>
    <source>
        <strain evidence="3">ATCC 700032 / DSM 10660 / SES-3</strain>
    </source>
</reference>
<accession>I3XTV0</accession>